<organism evidence="9 10">
    <name type="scientific">Perilla frutescens var. hirtella</name>
    <name type="common">Perilla citriodora</name>
    <name type="synonym">Perilla setoyensis</name>
    <dbReference type="NCBI Taxonomy" id="608512"/>
    <lineage>
        <taxon>Eukaryota</taxon>
        <taxon>Viridiplantae</taxon>
        <taxon>Streptophyta</taxon>
        <taxon>Embryophyta</taxon>
        <taxon>Tracheophyta</taxon>
        <taxon>Spermatophyta</taxon>
        <taxon>Magnoliopsida</taxon>
        <taxon>eudicotyledons</taxon>
        <taxon>Gunneridae</taxon>
        <taxon>Pentapetalae</taxon>
        <taxon>asterids</taxon>
        <taxon>lamiids</taxon>
        <taxon>Lamiales</taxon>
        <taxon>Lamiaceae</taxon>
        <taxon>Nepetoideae</taxon>
        <taxon>Elsholtzieae</taxon>
        <taxon>Perilla</taxon>
    </lineage>
</organism>
<evidence type="ECO:0000256" key="2">
    <source>
        <dbReference type="ARBA" id="ARBA00023008"/>
    </source>
</evidence>
<feature type="signal peptide" evidence="7">
    <location>
        <begin position="1"/>
        <end position="24"/>
    </location>
</feature>
<feature type="region of interest" description="Disordered" evidence="5">
    <location>
        <begin position="260"/>
        <end position="333"/>
    </location>
</feature>
<sequence>MGGRLNMFVFISLVVAAMLHGSSAQTTHVVGDELGWLVPPGGDDAYRTWAASKTFTVGDVLVFNFTANAHDVAEVSKEAFDSCNETNPISLSTTSPTNITLSSAGEHHFICTITGHCNNGQRLAINVSATAPAPQPATPPPPPTPSPAPSTSRVPRTYTVGDALGWLVPPGGPLAYQTWARDKSFLVDDILVFNFTSGAHDVLRVTRAEFDSCNVSTTTTPPITTTPARITLTSAGEHYFICTFPQHCSIGQKLAINVTGSGSAPAPAPSSPAPTPSSSPTPPPSSGDATPPPSSGDATPPPSSGDSTPPPTSTPSTPSPVTPLPPPSPSSAPSVAVAALPFTFLAVALAFLYN</sequence>
<reference evidence="9 10" key="1">
    <citation type="journal article" date="2021" name="Nat. Commun.">
        <title>Incipient diploidization of the medicinal plant Perilla within 10,000 years.</title>
        <authorList>
            <person name="Zhang Y."/>
            <person name="Shen Q."/>
            <person name="Leng L."/>
            <person name="Zhang D."/>
            <person name="Chen S."/>
            <person name="Shi Y."/>
            <person name="Ning Z."/>
            <person name="Chen S."/>
        </authorList>
    </citation>
    <scope>NUCLEOTIDE SEQUENCE [LARGE SCALE GENOMIC DNA]</scope>
    <source>
        <strain evidence="10">cv. PC099</strain>
    </source>
</reference>
<feature type="chain" id="PRO_5042198493" description="Phytocyanin domain-containing protein" evidence="7">
    <location>
        <begin position="25"/>
        <end position="354"/>
    </location>
</feature>
<dbReference type="InterPro" id="IPR039391">
    <property type="entry name" value="Phytocyanin-like"/>
</dbReference>
<dbReference type="PANTHER" id="PTHR33021:SF325">
    <property type="entry name" value="PHYTOCYANIN DOMAIN-CONTAINING PROTEIN"/>
    <property type="match status" value="1"/>
</dbReference>
<feature type="domain" description="Phytocyanin" evidence="8">
    <location>
        <begin position="156"/>
        <end position="260"/>
    </location>
</feature>
<dbReference type="Pfam" id="PF02298">
    <property type="entry name" value="Cu_bind_like"/>
    <property type="match status" value="2"/>
</dbReference>
<dbReference type="PROSITE" id="PS51485">
    <property type="entry name" value="PHYTOCYANIN"/>
    <property type="match status" value="2"/>
</dbReference>
<keyword evidence="2" id="KW-0186">Copper</keyword>
<accession>A0AAD4P3I3</accession>
<dbReference type="PANTHER" id="PTHR33021">
    <property type="entry name" value="BLUE COPPER PROTEIN"/>
    <property type="match status" value="1"/>
</dbReference>
<dbReference type="EMBL" id="SDAM02000175">
    <property type="protein sequence ID" value="KAH6825399.1"/>
    <property type="molecule type" value="Genomic_DNA"/>
</dbReference>
<evidence type="ECO:0000256" key="5">
    <source>
        <dbReference type="SAM" id="MobiDB-lite"/>
    </source>
</evidence>
<evidence type="ECO:0000256" key="1">
    <source>
        <dbReference type="ARBA" id="ARBA00022723"/>
    </source>
</evidence>
<protein>
    <recommendedName>
        <fullName evidence="8">Phytocyanin domain-containing protein</fullName>
    </recommendedName>
</protein>
<dbReference type="CDD" id="cd13920">
    <property type="entry name" value="Stellacyanin"/>
    <property type="match status" value="1"/>
</dbReference>
<keyword evidence="4" id="KW-0325">Glycoprotein</keyword>
<name>A0AAD4P3I3_PERFH</name>
<evidence type="ECO:0000256" key="6">
    <source>
        <dbReference type="SAM" id="Phobius"/>
    </source>
</evidence>
<evidence type="ECO:0000313" key="9">
    <source>
        <dbReference type="EMBL" id="KAH6825399.1"/>
    </source>
</evidence>
<keyword evidence="6" id="KW-0812">Transmembrane</keyword>
<dbReference type="Proteomes" id="UP001190926">
    <property type="component" value="Unassembled WGS sequence"/>
</dbReference>
<feature type="compositionally biased region" description="Pro residues" evidence="5">
    <location>
        <begin position="266"/>
        <end position="330"/>
    </location>
</feature>
<evidence type="ECO:0000313" key="10">
    <source>
        <dbReference type="Proteomes" id="UP001190926"/>
    </source>
</evidence>
<dbReference type="Gene3D" id="2.60.40.420">
    <property type="entry name" value="Cupredoxins - blue copper proteins"/>
    <property type="match status" value="2"/>
</dbReference>
<dbReference type="SUPFAM" id="SSF49503">
    <property type="entry name" value="Cupredoxins"/>
    <property type="match status" value="2"/>
</dbReference>
<dbReference type="FunFam" id="2.60.40.420:FF:000034">
    <property type="entry name" value="Cupredoxin superfamily protein"/>
    <property type="match status" value="2"/>
</dbReference>
<evidence type="ECO:0000256" key="7">
    <source>
        <dbReference type="SAM" id="SignalP"/>
    </source>
</evidence>
<evidence type="ECO:0000259" key="8">
    <source>
        <dbReference type="PROSITE" id="PS51485"/>
    </source>
</evidence>
<keyword evidence="1" id="KW-0479">Metal-binding</keyword>
<evidence type="ECO:0000256" key="3">
    <source>
        <dbReference type="ARBA" id="ARBA00023157"/>
    </source>
</evidence>
<dbReference type="InterPro" id="IPR003245">
    <property type="entry name" value="Phytocyanin_dom"/>
</dbReference>
<feature type="domain" description="Phytocyanin" evidence="8">
    <location>
        <begin position="26"/>
        <end position="129"/>
    </location>
</feature>
<dbReference type="PROSITE" id="PS00196">
    <property type="entry name" value="COPPER_BLUE"/>
    <property type="match status" value="1"/>
</dbReference>
<dbReference type="GO" id="GO:0046872">
    <property type="term" value="F:metal ion binding"/>
    <property type="evidence" value="ECO:0007669"/>
    <property type="project" value="UniProtKB-KW"/>
</dbReference>
<dbReference type="InterPro" id="IPR028871">
    <property type="entry name" value="BlueCu_1_BS"/>
</dbReference>
<gene>
    <name evidence="9" type="ORF">C2S53_000971</name>
</gene>
<comment type="caution">
    <text evidence="9">The sequence shown here is derived from an EMBL/GenBank/DDBJ whole genome shotgun (WGS) entry which is preliminary data.</text>
</comment>
<dbReference type="GO" id="GO:0005886">
    <property type="term" value="C:plasma membrane"/>
    <property type="evidence" value="ECO:0007669"/>
    <property type="project" value="TreeGrafter"/>
</dbReference>
<proteinExistence type="predicted"/>
<evidence type="ECO:0000256" key="4">
    <source>
        <dbReference type="ARBA" id="ARBA00023180"/>
    </source>
</evidence>
<dbReference type="AlphaFoldDB" id="A0AAD4P3I3"/>
<keyword evidence="6" id="KW-1133">Transmembrane helix</keyword>
<feature type="transmembrane region" description="Helical" evidence="6">
    <location>
        <begin position="335"/>
        <end position="353"/>
    </location>
</feature>
<dbReference type="GO" id="GO:0009055">
    <property type="term" value="F:electron transfer activity"/>
    <property type="evidence" value="ECO:0007669"/>
    <property type="project" value="InterPro"/>
</dbReference>
<keyword evidence="6" id="KW-0472">Membrane</keyword>
<keyword evidence="7" id="KW-0732">Signal</keyword>
<keyword evidence="10" id="KW-1185">Reference proteome</keyword>
<dbReference type="InterPro" id="IPR008972">
    <property type="entry name" value="Cupredoxin"/>
</dbReference>
<feature type="region of interest" description="Disordered" evidence="5">
    <location>
        <begin position="131"/>
        <end position="155"/>
    </location>
</feature>
<feature type="compositionally biased region" description="Pro residues" evidence="5">
    <location>
        <begin position="133"/>
        <end position="148"/>
    </location>
</feature>
<keyword evidence="3" id="KW-1015">Disulfide bond</keyword>